<dbReference type="GeneID" id="85352785"/>
<evidence type="ECO:0000256" key="1">
    <source>
        <dbReference type="SAM" id="MobiDB-lite"/>
    </source>
</evidence>
<sequence length="110" mass="11939">MLADRVFYPGHPGLSADNLLTIGPVSGGCQGTTHKIHLLVVIGVTRDKYDEETATAMIIKLGQNNSAEADSHDTRSRYLAKPLVPNRASPLGYQGDQPVTPRYVSHLSRL</sequence>
<dbReference type="Proteomes" id="UP001175211">
    <property type="component" value="Unassembled WGS sequence"/>
</dbReference>
<dbReference type="RefSeq" id="XP_060336828.1">
    <property type="nucleotide sequence ID" value="XM_060469237.1"/>
</dbReference>
<name>A0AA39T5J5_ARMTA</name>
<evidence type="ECO:0000313" key="3">
    <source>
        <dbReference type="Proteomes" id="UP001175211"/>
    </source>
</evidence>
<protein>
    <submittedName>
        <fullName evidence="2">Uncharacterized protein</fullName>
    </submittedName>
</protein>
<proteinExistence type="predicted"/>
<evidence type="ECO:0000313" key="2">
    <source>
        <dbReference type="EMBL" id="KAK0466001.1"/>
    </source>
</evidence>
<dbReference type="AlphaFoldDB" id="A0AA39T5J5"/>
<organism evidence="2 3">
    <name type="scientific">Armillaria tabescens</name>
    <name type="common">Ringless honey mushroom</name>
    <name type="synonym">Agaricus tabescens</name>
    <dbReference type="NCBI Taxonomy" id="1929756"/>
    <lineage>
        <taxon>Eukaryota</taxon>
        <taxon>Fungi</taxon>
        <taxon>Dikarya</taxon>
        <taxon>Basidiomycota</taxon>
        <taxon>Agaricomycotina</taxon>
        <taxon>Agaricomycetes</taxon>
        <taxon>Agaricomycetidae</taxon>
        <taxon>Agaricales</taxon>
        <taxon>Marasmiineae</taxon>
        <taxon>Physalacriaceae</taxon>
        <taxon>Desarmillaria</taxon>
    </lineage>
</organism>
<dbReference type="EMBL" id="JAUEPS010000004">
    <property type="protein sequence ID" value="KAK0466001.1"/>
    <property type="molecule type" value="Genomic_DNA"/>
</dbReference>
<feature type="region of interest" description="Disordered" evidence="1">
    <location>
        <begin position="85"/>
        <end position="110"/>
    </location>
</feature>
<keyword evidence="3" id="KW-1185">Reference proteome</keyword>
<accession>A0AA39T5J5</accession>
<reference evidence="2" key="1">
    <citation type="submission" date="2023-06" db="EMBL/GenBank/DDBJ databases">
        <authorList>
            <consortium name="Lawrence Berkeley National Laboratory"/>
            <person name="Ahrendt S."/>
            <person name="Sahu N."/>
            <person name="Indic B."/>
            <person name="Wong-Bajracharya J."/>
            <person name="Merenyi Z."/>
            <person name="Ke H.-M."/>
            <person name="Monk M."/>
            <person name="Kocsube S."/>
            <person name="Drula E."/>
            <person name="Lipzen A."/>
            <person name="Balint B."/>
            <person name="Henrissat B."/>
            <person name="Andreopoulos B."/>
            <person name="Martin F.M."/>
            <person name="Harder C.B."/>
            <person name="Rigling D."/>
            <person name="Ford K.L."/>
            <person name="Foster G.D."/>
            <person name="Pangilinan J."/>
            <person name="Papanicolaou A."/>
            <person name="Barry K."/>
            <person name="LaButti K."/>
            <person name="Viragh M."/>
            <person name="Koriabine M."/>
            <person name="Yan M."/>
            <person name="Riley R."/>
            <person name="Champramary S."/>
            <person name="Plett K.L."/>
            <person name="Tsai I.J."/>
            <person name="Slot J."/>
            <person name="Sipos G."/>
            <person name="Plett J."/>
            <person name="Nagy L.G."/>
            <person name="Grigoriev I.V."/>
        </authorList>
    </citation>
    <scope>NUCLEOTIDE SEQUENCE</scope>
    <source>
        <strain evidence="2">CCBAS 213</strain>
    </source>
</reference>
<dbReference type="PROSITE" id="PS51257">
    <property type="entry name" value="PROKAR_LIPOPROTEIN"/>
    <property type="match status" value="1"/>
</dbReference>
<gene>
    <name evidence="2" type="ORF">EV420DRAFT_1474814</name>
</gene>
<comment type="caution">
    <text evidence="2">The sequence shown here is derived from an EMBL/GenBank/DDBJ whole genome shotgun (WGS) entry which is preliminary data.</text>
</comment>